<evidence type="ECO:0000313" key="3">
    <source>
        <dbReference type="Proteomes" id="UP000838686"/>
    </source>
</evidence>
<dbReference type="InterPro" id="IPR033948">
    <property type="entry name" value="ETF_beta_N"/>
</dbReference>
<sequence length="336" mass="35857">MNMVVLLKQTFDTEEKIELVNGSVAEDHVKFIINPYDEYALEEALRLREKHGGSVTVVSCGPDRAGEALRTALAMGADEAVLVADNDLPDDGLAIAAALAEIVKSIAPDLVLAGLFAIDRGAGSIALQVAERLHLPHASAALKLDIRECDELPEANTSGGNSPYTTILEANASVNSSPANGVVKEGVAEKMGGCSDHHHLDENPRAKEAGKRSMKAALPDWEAASELIASVERETEWGIETVLLPLPALITAQQGLNEPRYPSLPGIMKAKRKSLRHLTVNELHLTADDLTPRSERLALLTPPPRAAGKKLTGTPEEQTIALVELLCSEAKLFGAD</sequence>
<accession>A0ABM9CND5</accession>
<dbReference type="InterPro" id="IPR014729">
    <property type="entry name" value="Rossmann-like_a/b/a_fold"/>
</dbReference>
<evidence type="ECO:0000259" key="1">
    <source>
        <dbReference type="SMART" id="SM00893"/>
    </source>
</evidence>
<protein>
    <submittedName>
        <fullName evidence="2">Protein FixA</fullName>
    </submittedName>
</protein>
<proteinExistence type="predicted"/>
<dbReference type="InterPro" id="IPR012255">
    <property type="entry name" value="ETF_b"/>
</dbReference>
<dbReference type="SMART" id="SM00893">
    <property type="entry name" value="ETF"/>
    <property type="match status" value="1"/>
</dbReference>
<dbReference type="Proteomes" id="UP000838686">
    <property type="component" value="Unassembled WGS sequence"/>
</dbReference>
<name>A0ABM9CND5_9BACL</name>
<dbReference type="EMBL" id="CAKMMF010000029">
    <property type="protein sequence ID" value="CAH1217749.1"/>
    <property type="molecule type" value="Genomic_DNA"/>
</dbReference>
<gene>
    <name evidence="2" type="primary">fixA</name>
    <name evidence="2" type="ORF">PAECIP111893_04301</name>
</gene>
<dbReference type="SUPFAM" id="SSF52402">
    <property type="entry name" value="Adenine nucleotide alpha hydrolases-like"/>
    <property type="match status" value="2"/>
</dbReference>
<dbReference type="Pfam" id="PF01012">
    <property type="entry name" value="ETF"/>
    <property type="match status" value="1"/>
</dbReference>
<keyword evidence="3" id="KW-1185">Reference proteome</keyword>
<dbReference type="Gene3D" id="3.40.50.620">
    <property type="entry name" value="HUPs"/>
    <property type="match status" value="1"/>
</dbReference>
<feature type="domain" description="Electron transfer flavoprotein alpha/beta-subunit N-terminal" evidence="1">
    <location>
        <begin position="21"/>
        <end position="287"/>
    </location>
</feature>
<evidence type="ECO:0000313" key="2">
    <source>
        <dbReference type="EMBL" id="CAH1217749.1"/>
    </source>
</evidence>
<dbReference type="CDD" id="cd01714">
    <property type="entry name" value="ETF_beta"/>
    <property type="match status" value="1"/>
</dbReference>
<dbReference type="PANTHER" id="PTHR21294">
    <property type="entry name" value="ELECTRON TRANSFER FLAVOPROTEIN BETA-SUBUNIT"/>
    <property type="match status" value="1"/>
</dbReference>
<organism evidence="2 3">
    <name type="scientific">Paenibacillus plantiphilus</name>
    <dbReference type="NCBI Taxonomy" id="2905650"/>
    <lineage>
        <taxon>Bacteria</taxon>
        <taxon>Bacillati</taxon>
        <taxon>Bacillota</taxon>
        <taxon>Bacilli</taxon>
        <taxon>Bacillales</taxon>
        <taxon>Paenibacillaceae</taxon>
        <taxon>Paenibacillus</taxon>
    </lineage>
</organism>
<comment type="caution">
    <text evidence="2">The sequence shown here is derived from an EMBL/GenBank/DDBJ whole genome shotgun (WGS) entry which is preliminary data.</text>
</comment>
<reference evidence="2" key="1">
    <citation type="submission" date="2022-01" db="EMBL/GenBank/DDBJ databases">
        <authorList>
            <person name="Criscuolo A."/>
        </authorList>
    </citation>
    <scope>NUCLEOTIDE SEQUENCE</scope>
    <source>
        <strain evidence="2">CIP111893</strain>
    </source>
</reference>
<dbReference type="InterPro" id="IPR014730">
    <property type="entry name" value="ETF_a/b_N"/>
</dbReference>